<comment type="caution">
    <text evidence="10">The sequence shown here is derived from an EMBL/GenBank/DDBJ whole genome shotgun (WGS) entry which is preliminary data.</text>
</comment>
<evidence type="ECO:0000256" key="7">
    <source>
        <dbReference type="ARBA" id="ARBA00022989"/>
    </source>
</evidence>
<keyword evidence="2" id="KW-1003">Cell membrane</keyword>
<keyword evidence="3" id="KW-0997">Cell inner membrane</keyword>
<sequence length="236" mass="25059">MAQASVCWFLLPLIIAWITIPSLGKVLSEAPVEAMRNAFLLGMAYGVGGTAFGMAIRHIGFSLTYAISVGISCVLGTLVPPLMDGTLGEALSGKGGSWILTGVLLGAMGIAFCGVAGRGKEKDVAQSHTSFSFKKGLPLCLLAGVLSAFYGFAINAGKPISDIAANYGAGNFQVNVVYIFSNTGAFVITLAYTLWLHIKNKTFSEYKHVNSRGLGTNYLMALLTGILWYGQFFFMD</sequence>
<dbReference type="Pfam" id="PF06379">
    <property type="entry name" value="RhaT"/>
    <property type="match status" value="1"/>
</dbReference>
<feature type="transmembrane region" description="Helical" evidence="9">
    <location>
        <begin position="95"/>
        <end position="116"/>
    </location>
</feature>
<reference evidence="10 11" key="1">
    <citation type="submission" date="2022-02" db="EMBL/GenBank/DDBJ databases">
        <authorList>
            <person name="Min J."/>
        </authorList>
    </citation>
    <scope>NUCLEOTIDE SEQUENCE [LARGE SCALE GENOMIC DNA]</scope>
    <source>
        <strain evidence="10 11">GR10-1</strain>
    </source>
</reference>
<evidence type="ECO:0000256" key="8">
    <source>
        <dbReference type="ARBA" id="ARBA00023136"/>
    </source>
</evidence>
<evidence type="ECO:0000256" key="4">
    <source>
        <dbReference type="ARBA" id="ARBA00022597"/>
    </source>
</evidence>
<protein>
    <recommendedName>
        <fullName evidence="12">Rhamnose/proton symporter RhaT</fullName>
    </recommendedName>
</protein>
<evidence type="ECO:0000256" key="9">
    <source>
        <dbReference type="SAM" id="Phobius"/>
    </source>
</evidence>
<evidence type="ECO:0000256" key="2">
    <source>
        <dbReference type="ARBA" id="ARBA00022475"/>
    </source>
</evidence>
<feature type="transmembrane region" description="Helical" evidence="9">
    <location>
        <begin position="216"/>
        <end position="234"/>
    </location>
</feature>
<keyword evidence="5 9" id="KW-0812">Transmembrane</keyword>
<name>A0ABS9SKE1_9BACT</name>
<evidence type="ECO:0000313" key="11">
    <source>
        <dbReference type="Proteomes" id="UP001202248"/>
    </source>
</evidence>
<evidence type="ECO:0000256" key="6">
    <source>
        <dbReference type="ARBA" id="ARBA00022847"/>
    </source>
</evidence>
<gene>
    <name evidence="10" type="ORF">MKP09_13020</name>
</gene>
<feature type="transmembrane region" description="Helical" evidence="9">
    <location>
        <begin position="38"/>
        <end position="56"/>
    </location>
</feature>
<keyword evidence="8 9" id="KW-0472">Membrane</keyword>
<evidence type="ECO:0008006" key="12">
    <source>
        <dbReference type="Google" id="ProtNLM"/>
    </source>
</evidence>
<keyword evidence="7 9" id="KW-1133">Transmembrane helix</keyword>
<keyword evidence="11" id="KW-1185">Reference proteome</keyword>
<feature type="transmembrane region" description="Helical" evidence="9">
    <location>
        <begin position="63"/>
        <end position="83"/>
    </location>
</feature>
<keyword evidence="4" id="KW-0762">Sugar transport</keyword>
<dbReference type="EMBL" id="JAKWBL010000002">
    <property type="protein sequence ID" value="MCH5598761.1"/>
    <property type="molecule type" value="Genomic_DNA"/>
</dbReference>
<proteinExistence type="predicted"/>
<dbReference type="InterPro" id="IPR004673">
    <property type="entry name" value="L-rhamnose-proton_sym_RhaT"/>
</dbReference>
<dbReference type="Proteomes" id="UP001202248">
    <property type="component" value="Unassembled WGS sequence"/>
</dbReference>
<feature type="transmembrane region" description="Helical" evidence="9">
    <location>
        <begin position="176"/>
        <end position="195"/>
    </location>
</feature>
<evidence type="ECO:0000256" key="1">
    <source>
        <dbReference type="ARBA" id="ARBA00022448"/>
    </source>
</evidence>
<evidence type="ECO:0000256" key="3">
    <source>
        <dbReference type="ARBA" id="ARBA00022519"/>
    </source>
</evidence>
<feature type="transmembrane region" description="Helical" evidence="9">
    <location>
        <begin position="137"/>
        <end position="156"/>
    </location>
</feature>
<evidence type="ECO:0000313" key="10">
    <source>
        <dbReference type="EMBL" id="MCH5598761.1"/>
    </source>
</evidence>
<keyword evidence="6" id="KW-0769">Symport</keyword>
<organism evidence="10 11">
    <name type="scientific">Niabella ginsengisoli</name>
    <dbReference type="NCBI Taxonomy" id="522298"/>
    <lineage>
        <taxon>Bacteria</taxon>
        <taxon>Pseudomonadati</taxon>
        <taxon>Bacteroidota</taxon>
        <taxon>Chitinophagia</taxon>
        <taxon>Chitinophagales</taxon>
        <taxon>Chitinophagaceae</taxon>
        <taxon>Niabella</taxon>
    </lineage>
</organism>
<keyword evidence="1" id="KW-0813">Transport</keyword>
<accession>A0ABS9SKE1</accession>
<evidence type="ECO:0000256" key="5">
    <source>
        <dbReference type="ARBA" id="ARBA00022692"/>
    </source>
</evidence>